<dbReference type="Proteomes" id="UP000310200">
    <property type="component" value="Unassembled WGS sequence"/>
</dbReference>
<comment type="caution">
    <text evidence="1">The sequence shown here is derived from an EMBL/GenBank/DDBJ whole genome shotgun (WGS) entry which is preliminary data.</text>
</comment>
<reference evidence="1 2" key="1">
    <citation type="journal article" date="2019" name="Philos. Trans. R. Soc. Lond., B, Biol. Sci.">
        <title>Ant behaviour and brain gene expression of defending hosts depend on the ecological success of the intruding social parasite.</title>
        <authorList>
            <person name="Kaur R."/>
            <person name="Stoldt M."/>
            <person name="Jongepier E."/>
            <person name="Feldmeyer B."/>
            <person name="Menzel F."/>
            <person name="Bornberg-Bauer E."/>
            <person name="Foitzik S."/>
        </authorList>
    </citation>
    <scope>NUCLEOTIDE SEQUENCE [LARGE SCALE GENOMIC DNA]</scope>
    <source>
        <tissue evidence="1">Whole body</tissue>
    </source>
</reference>
<dbReference type="AlphaFoldDB" id="A0A4S2KS01"/>
<sequence>NDVNYDTLKYMTINQCPELAEVIPSVGARIALQNYFRSNDDSCKEINAPSDNNLPLASTSTPFVTPSLTLALTPGEIFDESLDNTTSNNDIKASMENATQSSFVEESSVNDTQNIVILDTYGHDNEIVEELQRIDETVDMMLENFDLKALLKKTVTGQAIIASYDARSGLSLRCQQYLANIIICHFFDININVQLNNEKLNKIADHIITLFPAECKEVYYCPPIKKKQSKDQKSGIAKGKLVDKNRNMLAFLRKYKLIPLSKSVSVNSSTDEDSFNKGWCK</sequence>
<evidence type="ECO:0000313" key="2">
    <source>
        <dbReference type="Proteomes" id="UP000310200"/>
    </source>
</evidence>
<proteinExistence type="predicted"/>
<dbReference type="EMBL" id="QBLH01001889">
    <property type="protein sequence ID" value="TGZ50738.1"/>
    <property type="molecule type" value="Genomic_DNA"/>
</dbReference>
<name>A0A4S2KS01_9HYME</name>
<gene>
    <name evidence="1" type="ORF">DBV15_09299</name>
</gene>
<organism evidence="1 2">
    <name type="scientific">Temnothorax longispinosus</name>
    <dbReference type="NCBI Taxonomy" id="300112"/>
    <lineage>
        <taxon>Eukaryota</taxon>
        <taxon>Metazoa</taxon>
        <taxon>Ecdysozoa</taxon>
        <taxon>Arthropoda</taxon>
        <taxon>Hexapoda</taxon>
        <taxon>Insecta</taxon>
        <taxon>Pterygota</taxon>
        <taxon>Neoptera</taxon>
        <taxon>Endopterygota</taxon>
        <taxon>Hymenoptera</taxon>
        <taxon>Apocrita</taxon>
        <taxon>Aculeata</taxon>
        <taxon>Formicoidea</taxon>
        <taxon>Formicidae</taxon>
        <taxon>Myrmicinae</taxon>
        <taxon>Temnothorax</taxon>
    </lineage>
</organism>
<feature type="non-terminal residue" evidence="1">
    <location>
        <position position="1"/>
    </location>
</feature>
<accession>A0A4S2KS01</accession>
<evidence type="ECO:0000313" key="1">
    <source>
        <dbReference type="EMBL" id="TGZ50738.1"/>
    </source>
</evidence>
<keyword evidence="2" id="KW-1185">Reference proteome</keyword>
<protein>
    <submittedName>
        <fullName evidence="1">Uncharacterized protein</fullName>
    </submittedName>
</protein>